<keyword evidence="11" id="KW-1185">Reference proteome</keyword>
<dbReference type="RefSeq" id="XP_056486830.1">
    <property type="nucleotide sequence ID" value="XM_056631279.1"/>
</dbReference>
<dbReference type="SUPFAM" id="SSF57667">
    <property type="entry name" value="beta-beta-alpha zinc fingers"/>
    <property type="match status" value="1"/>
</dbReference>
<organism evidence="10 11">
    <name type="scientific">Penicillium cosmopolitanum</name>
    <dbReference type="NCBI Taxonomy" id="1131564"/>
    <lineage>
        <taxon>Eukaryota</taxon>
        <taxon>Fungi</taxon>
        <taxon>Dikarya</taxon>
        <taxon>Ascomycota</taxon>
        <taxon>Pezizomycotina</taxon>
        <taxon>Eurotiomycetes</taxon>
        <taxon>Eurotiomycetidae</taxon>
        <taxon>Eurotiales</taxon>
        <taxon>Aspergillaceae</taxon>
        <taxon>Penicillium</taxon>
    </lineage>
</organism>
<dbReference type="GO" id="GO:0000785">
    <property type="term" value="C:chromatin"/>
    <property type="evidence" value="ECO:0007669"/>
    <property type="project" value="TreeGrafter"/>
</dbReference>
<comment type="caution">
    <text evidence="10">The sequence shown here is derived from an EMBL/GenBank/DDBJ whole genome shotgun (WGS) entry which is preliminary data.</text>
</comment>
<evidence type="ECO:0000256" key="4">
    <source>
        <dbReference type="ARBA" id="ARBA00022771"/>
    </source>
</evidence>
<dbReference type="InterPro" id="IPR036236">
    <property type="entry name" value="Znf_C2H2_sf"/>
</dbReference>
<dbReference type="InterPro" id="IPR013087">
    <property type="entry name" value="Znf_C2H2_type"/>
</dbReference>
<dbReference type="PROSITE" id="PS50157">
    <property type="entry name" value="ZINC_FINGER_C2H2_2"/>
    <property type="match status" value="1"/>
</dbReference>
<dbReference type="GO" id="GO:0000981">
    <property type="term" value="F:DNA-binding transcription factor activity, RNA polymerase II-specific"/>
    <property type="evidence" value="ECO:0007669"/>
    <property type="project" value="InterPro"/>
</dbReference>
<dbReference type="InterPro" id="IPR051059">
    <property type="entry name" value="VerF-like"/>
</dbReference>
<sequence length="712" mass="80099">MLSSRVHTAPSCAGIKARRRRKTSKEERVCAVCGQAFKKAEHLARHLRSHTKEKPFNCPICSKAFARQYCIHLPLPGQEGSETNVVALESESHGCLDPKIMSQISIATGVPAIPIHPEMTMMDDMISPPSSASIDKQTPDFSISEHSYPSQMTPLASFFSLEATDAWRNQASPPFPLWDPRLDQEWETLLTGDDFDLNAVNMSLLSATSQYIPTAEVSFDLDTTTSQPLPVDHQAKQHNNTVQRKWHTFCEIASSGQMTPDVPNEESYIDETYRKRLADRLQQRVQTGILPSTPFLVGFPPQQPFYFGNILIRGRIFAFKHIFPSSILSSPWFTWLLSDQARRTRSFSCLSVLLGASILASWDTYTFKSGGSSLIALQASIIGQTFGLLLGRPKDLTGIDVFHGSVIAWARKAKLFNLQPTEYHLLDTEGPSLEEAWLSWVQSEVKQRIILGLHIHDALLARIHHHEPLLRHSIDRLPQISSNELFAASNASTWKSLMLESQTDSLAQPSPAQISPSRSRFPGDFALNGLLESINALTYEDQDHHSSNPNWMNTVEKSHTFLTTFHTKYNPNSHPHPQSNKPSNSPSHPSYTHTWPCTMILWHSIFITLHTDINALECAFGREGHDPNLSPLHTSYAKSWIHTLDAKRALLHAMLLQRQFETLPRWRGAGHPRPSFIILLRDCLGLLFVFWQAGWSAYVHACHFNCRGCATV</sequence>
<evidence type="ECO:0000256" key="6">
    <source>
        <dbReference type="ARBA" id="ARBA00023242"/>
    </source>
</evidence>
<evidence type="ECO:0000256" key="7">
    <source>
        <dbReference type="PROSITE-ProRule" id="PRU00042"/>
    </source>
</evidence>
<feature type="compositionally biased region" description="Low complexity" evidence="8">
    <location>
        <begin position="570"/>
        <end position="588"/>
    </location>
</feature>
<reference evidence="10" key="2">
    <citation type="journal article" date="2023" name="IMA Fungus">
        <title>Comparative genomic study of the Penicillium genus elucidates a diverse pangenome and 15 lateral gene transfer events.</title>
        <authorList>
            <person name="Petersen C."/>
            <person name="Sorensen T."/>
            <person name="Nielsen M.R."/>
            <person name="Sondergaard T.E."/>
            <person name="Sorensen J.L."/>
            <person name="Fitzpatrick D.A."/>
            <person name="Frisvad J.C."/>
            <person name="Nielsen K.L."/>
        </authorList>
    </citation>
    <scope>NUCLEOTIDE SEQUENCE</scope>
    <source>
        <strain evidence="10">IBT 29677</strain>
    </source>
</reference>
<feature type="domain" description="C2H2-type" evidence="9">
    <location>
        <begin position="28"/>
        <end position="55"/>
    </location>
</feature>
<name>A0A9W9VXD0_9EURO</name>
<evidence type="ECO:0000256" key="8">
    <source>
        <dbReference type="SAM" id="MobiDB-lite"/>
    </source>
</evidence>
<evidence type="ECO:0000256" key="3">
    <source>
        <dbReference type="ARBA" id="ARBA00022737"/>
    </source>
</evidence>
<reference evidence="10" key="1">
    <citation type="submission" date="2022-12" db="EMBL/GenBank/DDBJ databases">
        <authorList>
            <person name="Petersen C."/>
        </authorList>
    </citation>
    <scope>NUCLEOTIDE SEQUENCE</scope>
    <source>
        <strain evidence="10">IBT 29677</strain>
    </source>
</reference>
<dbReference type="OrthoDB" id="10018191at2759"/>
<evidence type="ECO:0000256" key="2">
    <source>
        <dbReference type="ARBA" id="ARBA00022723"/>
    </source>
</evidence>
<evidence type="ECO:0000259" key="9">
    <source>
        <dbReference type="PROSITE" id="PS50157"/>
    </source>
</evidence>
<dbReference type="Pfam" id="PF00096">
    <property type="entry name" value="zf-C2H2"/>
    <property type="match status" value="1"/>
</dbReference>
<feature type="region of interest" description="Disordered" evidence="8">
    <location>
        <begin position="1"/>
        <end position="20"/>
    </location>
</feature>
<dbReference type="GO" id="GO:0008270">
    <property type="term" value="F:zinc ion binding"/>
    <property type="evidence" value="ECO:0007669"/>
    <property type="project" value="UniProtKB-KW"/>
</dbReference>
<accession>A0A9W9VXD0</accession>
<feature type="region of interest" description="Disordered" evidence="8">
    <location>
        <begin position="566"/>
        <end position="588"/>
    </location>
</feature>
<evidence type="ECO:0000256" key="1">
    <source>
        <dbReference type="ARBA" id="ARBA00004123"/>
    </source>
</evidence>
<keyword evidence="2" id="KW-0479">Metal-binding</keyword>
<dbReference type="FunFam" id="3.30.160.60:FF:000145">
    <property type="entry name" value="Zinc finger protein 574"/>
    <property type="match status" value="1"/>
</dbReference>
<keyword evidence="5" id="KW-0862">Zinc</keyword>
<comment type="subcellular location">
    <subcellularLocation>
        <location evidence="1">Nucleus</location>
    </subcellularLocation>
</comment>
<keyword evidence="3" id="KW-0677">Repeat</keyword>
<dbReference type="Proteomes" id="UP001147747">
    <property type="component" value="Unassembled WGS sequence"/>
</dbReference>
<protein>
    <recommendedName>
        <fullName evidence="9">C2H2-type domain-containing protein</fullName>
    </recommendedName>
</protein>
<proteinExistence type="predicted"/>
<dbReference type="PANTHER" id="PTHR40626">
    <property type="entry name" value="MIP31509P"/>
    <property type="match status" value="1"/>
</dbReference>
<evidence type="ECO:0000313" key="10">
    <source>
        <dbReference type="EMBL" id="KAJ5391152.1"/>
    </source>
</evidence>
<dbReference type="GO" id="GO:0000978">
    <property type="term" value="F:RNA polymerase II cis-regulatory region sequence-specific DNA binding"/>
    <property type="evidence" value="ECO:0007669"/>
    <property type="project" value="InterPro"/>
</dbReference>
<dbReference type="PROSITE" id="PS00028">
    <property type="entry name" value="ZINC_FINGER_C2H2_1"/>
    <property type="match status" value="1"/>
</dbReference>
<evidence type="ECO:0000256" key="5">
    <source>
        <dbReference type="ARBA" id="ARBA00022833"/>
    </source>
</evidence>
<dbReference type="Gene3D" id="3.30.160.60">
    <property type="entry name" value="Classic Zinc Finger"/>
    <property type="match status" value="2"/>
</dbReference>
<dbReference type="PANTHER" id="PTHR40626:SF11">
    <property type="entry name" value="ZINC FINGER PROTEIN YPR022C"/>
    <property type="match status" value="1"/>
</dbReference>
<dbReference type="EMBL" id="JAPZBU010000008">
    <property type="protein sequence ID" value="KAJ5391152.1"/>
    <property type="molecule type" value="Genomic_DNA"/>
</dbReference>
<keyword evidence="6" id="KW-0539">Nucleus</keyword>
<dbReference type="GeneID" id="81370259"/>
<keyword evidence="4 7" id="KW-0863">Zinc-finger</keyword>
<gene>
    <name evidence="10" type="ORF">N7509_006642</name>
</gene>
<evidence type="ECO:0000313" key="11">
    <source>
        <dbReference type="Proteomes" id="UP001147747"/>
    </source>
</evidence>
<dbReference type="AlphaFoldDB" id="A0A9W9VXD0"/>
<dbReference type="GO" id="GO:0005634">
    <property type="term" value="C:nucleus"/>
    <property type="evidence" value="ECO:0007669"/>
    <property type="project" value="UniProtKB-SubCell"/>
</dbReference>